<comment type="caution">
    <text evidence="1">The sequence shown here is derived from an EMBL/GenBank/DDBJ whole genome shotgun (WGS) entry which is preliminary data.</text>
</comment>
<dbReference type="EMBL" id="CM042009">
    <property type="protein sequence ID" value="KAI3789171.1"/>
    <property type="molecule type" value="Genomic_DNA"/>
</dbReference>
<name>A0ACB9H0Z5_CICIN</name>
<organism evidence="1 2">
    <name type="scientific">Cichorium intybus</name>
    <name type="common">Chicory</name>
    <dbReference type="NCBI Taxonomy" id="13427"/>
    <lineage>
        <taxon>Eukaryota</taxon>
        <taxon>Viridiplantae</taxon>
        <taxon>Streptophyta</taxon>
        <taxon>Embryophyta</taxon>
        <taxon>Tracheophyta</taxon>
        <taxon>Spermatophyta</taxon>
        <taxon>Magnoliopsida</taxon>
        <taxon>eudicotyledons</taxon>
        <taxon>Gunneridae</taxon>
        <taxon>Pentapetalae</taxon>
        <taxon>asterids</taxon>
        <taxon>campanulids</taxon>
        <taxon>Asterales</taxon>
        <taxon>Asteraceae</taxon>
        <taxon>Cichorioideae</taxon>
        <taxon>Cichorieae</taxon>
        <taxon>Cichoriinae</taxon>
        <taxon>Cichorium</taxon>
    </lineage>
</organism>
<reference evidence="1 2" key="2">
    <citation type="journal article" date="2022" name="Mol. Ecol. Resour.">
        <title>The genomes of chicory, endive, great burdock and yacon provide insights into Asteraceae paleo-polyploidization history and plant inulin production.</title>
        <authorList>
            <person name="Fan W."/>
            <person name="Wang S."/>
            <person name="Wang H."/>
            <person name="Wang A."/>
            <person name="Jiang F."/>
            <person name="Liu H."/>
            <person name="Zhao H."/>
            <person name="Xu D."/>
            <person name="Zhang Y."/>
        </authorList>
    </citation>
    <scope>NUCLEOTIDE SEQUENCE [LARGE SCALE GENOMIC DNA]</scope>
    <source>
        <strain evidence="2">cv. Punajuju</strain>
        <tissue evidence="1">Leaves</tissue>
    </source>
</reference>
<dbReference type="Proteomes" id="UP001055811">
    <property type="component" value="Linkage Group LG01"/>
</dbReference>
<proteinExistence type="predicted"/>
<evidence type="ECO:0000313" key="2">
    <source>
        <dbReference type="Proteomes" id="UP001055811"/>
    </source>
</evidence>
<reference evidence="2" key="1">
    <citation type="journal article" date="2022" name="Mol. Ecol. Resour.">
        <title>The genomes of chicory, endive, great burdock and yacon provide insights into Asteraceae palaeo-polyploidization history and plant inulin production.</title>
        <authorList>
            <person name="Fan W."/>
            <person name="Wang S."/>
            <person name="Wang H."/>
            <person name="Wang A."/>
            <person name="Jiang F."/>
            <person name="Liu H."/>
            <person name="Zhao H."/>
            <person name="Xu D."/>
            <person name="Zhang Y."/>
        </authorList>
    </citation>
    <scope>NUCLEOTIDE SEQUENCE [LARGE SCALE GENOMIC DNA]</scope>
    <source>
        <strain evidence="2">cv. Punajuju</strain>
    </source>
</reference>
<keyword evidence="2" id="KW-1185">Reference proteome</keyword>
<accession>A0ACB9H0Z5</accession>
<gene>
    <name evidence="1" type="ORF">L2E82_01960</name>
</gene>
<evidence type="ECO:0000313" key="1">
    <source>
        <dbReference type="EMBL" id="KAI3789171.1"/>
    </source>
</evidence>
<protein>
    <submittedName>
        <fullName evidence="1">Uncharacterized protein</fullName>
    </submittedName>
</protein>
<sequence length="78" mass="9174">MPTCRNRDRFLFDQDPKSIKTVKFCVITAFLNNHELSSRNARKGVKIPNFTIPNRQINQSTDVFCSDCIPELMNMFYR</sequence>